<sequence length="198" mass="23508">LLISVKILNFQFCSDKCYAINQYRAMLYTCRILYSKKFSADIDIDGSPCFEDHPFYGIPSHFWRTISRQMLGNGLHHFKLSDGKDCLIERLRPNCSLQEAQVKVRLDETHSSPRLKEWVELAERKKIDWANRVRQMDGARWTRMLTTWVPYNWHRSRGHPRVRWRDEIRSIIGEDWCLSHRKNTALEEISMLSNIPPA</sequence>
<dbReference type="AlphaFoldDB" id="A0A2A6BIL3"/>
<evidence type="ECO:0000313" key="1">
    <source>
        <dbReference type="EnsemblMetazoa" id="PPA39869.1"/>
    </source>
</evidence>
<organism evidence="1 2">
    <name type="scientific">Pristionchus pacificus</name>
    <name type="common">Parasitic nematode worm</name>
    <dbReference type="NCBI Taxonomy" id="54126"/>
    <lineage>
        <taxon>Eukaryota</taxon>
        <taxon>Metazoa</taxon>
        <taxon>Ecdysozoa</taxon>
        <taxon>Nematoda</taxon>
        <taxon>Chromadorea</taxon>
        <taxon>Rhabditida</taxon>
        <taxon>Rhabditina</taxon>
        <taxon>Diplogasteromorpha</taxon>
        <taxon>Diplogasteroidea</taxon>
        <taxon>Neodiplogasteridae</taxon>
        <taxon>Pristionchus</taxon>
    </lineage>
</organism>
<gene>
    <name evidence="1" type="primary">WBGene00278238</name>
</gene>
<reference evidence="1" key="2">
    <citation type="submission" date="2022-06" db="UniProtKB">
        <authorList>
            <consortium name="EnsemblMetazoa"/>
        </authorList>
    </citation>
    <scope>IDENTIFICATION</scope>
    <source>
        <strain evidence="1">PS312</strain>
    </source>
</reference>
<protein>
    <submittedName>
        <fullName evidence="1">Uncharacterized protein</fullName>
    </submittedName>
</protein>
<evidence type="ECO:0000313" key="2">
    <source>
        <dbReference type="Proteomes" id="UP000005239"/>
    </source>
</evidence>
<accession>A0A2A6BIL3</accession>
<dbReference type="EnsemblMetazoa" id="PPA39869.1">
    <property type="protein sequence ID" value="PPA39869.1"/>
    <property type="gene ID" value="WBGene00278238"/>
</dbReference>
<proteinExistence type="predicted"/>
<accession>A0A8R1UY66</accession>
<dbReference type="Proteomes" id="UP000005239">
    <property type="component" value="Unassembled WGS sequence"/>
</dbReference>
<reference evidence="2" key="1">
    <citation type="journal article" date="2008" name="Nat. Genet.">
        <title>The Pristionchus pacificus genome provides a unique perspective on nematode lifestyle and parasitism.</title>
        <authorList>
            <person name="Dieterich C."/>
            <person name="Clifton S.W."/>
            <person name="Schuster L.N."/>
            <person name="Chinwalla A."/>
            <person name="Delehaunty K."/>
            <person name="Dinkelacker I."/>
            <person name="Fulton L."/>
            <person name="Fulton R."/>
            <person name="Godfrey J."/>
            <person name="Minx P."/>
            <person name="Mitreva M."/>
            <person name="Roeseler W."/>
            <person name="Tian H."/>
            <person name="Witte H."/>
            <person name="Yang S.P."/>
            <person name="Wilson R.K."/>
            <person name="Sommer R.J."/>
        </authorList>
    </citation>
    <scope>NUCLEOTIDE SEQUENCE [LARGE SCALE GENOMIC DNA]</scope>
    <source>
        <strain evidence="2">PS312</strain>
    </source>
</reference>
<dbReference type="OrthoDB" id="5848624at2759"/>
<name>A0A2A6BIL3_PRIPA</name>
<keyword evidence="2" id="KW-1185">Reference proteome</keyword>